<dbReference type="InterPro" id="IPR016071">
    <property type="entry name" value="Staphylococal_nuclease_OB-fold"/>
</dbReference>
<dbReference type="EMBL" id="NUMG01000027">
    <property type="protein sequence ID" value="PGT99499.1"/>
    <property type="molecule type" value="Genomic_DNA"/>
</dbReference>
<evidence type="ECO:0000256" key="3">
    <source>
        <dbReference type="ARBA" id="ARBA00022801"/>
    </source>
</evidence>
<dbReference type="SUPFAM" id="SSF50199">
    <property type="entry name" value="Staphylococcal nuclease"/>
    <property type="match status" value="1"/>
</dbReference>
<evidence type="ECO:0000313" key="5">
    <source>
        <dbReference type="EMBL" id="PGT99499.1"/>
    </source>
</evidence>
<keyword evidence="1" id="KW-0540">Nuclease</keyword>
<accession>A0A2C1LNH5</accession>
<reference evidence="5 6" key="1">
    <citation type="submission" date="2017-09" db="EMBL/GenBank/DDBJ databases">
        <title>Large-scale bioinformatics analysis of Bacillus genomes uncovers conserved roles of natural products in bacterial physiology.</title>
        <authorList>
            <consortium name="Agbiome Team Llc"/>
            <person name="Bleich R.M."/>
            <person name="Grubbs K.J."/>
            <person name="Santa Maria K.C."/>
            <person name="Allen S.E."/>
            <person name="Farag S."/>
            <person name="Shank E.A."/>
            <person name="Bowers A."/>
        </authorList>
    </citation>
    <scope>NUCLEOTIDE SEQUENCE [LARGE SCALE GENOMIC DNA]</scope>
    <source>
        <strain evidence="5 6">AFS040105</strain>
    </source>
</reference>
<evidence type="ECO:0000313" key="6">
    <source>
        <dbReference type="Proteomes" id="UP000225766"/>
    </source>
</evidence>
<dbReference type="PANTHER" id="PTHR12302:SF3">
    <property type="entry name" value="SERINE_THREONINE-PROTEIN KINASE 31"/>
    <property type="match status" value="1"/>
</dbReference>
<evidence type="ECO:0000256" key="2">
    <source>
        <dbReference type="ARBA" id="ARBA00022759"/>
    </source>
</evidence>
<organism evidence="5 6">
    <name type="scientific">Bacillus cereus</name>
    <dbReference type="NCBI Taxonomy" id="1396"/>
    <lineage>
        <taxon>Bacteria</taxon>
        <taxon>Bacillati</taxon>
        <taxon>Bacillota</taxon>
        <taxon>Bacilli</taxon>
        <taxon>Bacillales</taxon>
        <taxon>Bacillaceae</taxon>
        <taxon>Bacillus</taxon>
        <taxon>Bacillus cereus group</taxon>
    </lineage>
</organism>
<comment type="caution">
    <text evidence="5">The sequence shown here is derived from an EMBL/GenBank/DDBJ whole genome shotgun (WGS) entry which is preliminary data.</text>
</comment>
<dbReference type="GO" id="GO:0016787">
    <property type="term" value="F:hydrolase activity"/>
    <property type="evidence" value="ECO:0007669"/>
    <property type="project" value="UniProtKB-KW"/>
</dbReference>
<dbReference type="Proteomes" id="UP000225766">
    <property type="component" value="Unassembled WGS sequence"/>
</dbReference>
<sequence length="227" mass="25402">MLNVFLLTGIVASITACSNDSNVATVQEQKVKGKIENPVTSKFDASSAIPSNYKKKIEMNGLESVRGKVKKVSDGDTYVVVVDKDSLSKTKVIDEKERQIKIRALLLDTPESVKPNYPVQAYGKEASKFAKSLLEGKDVEIVFDKGEKKDHYGRYLAYVFCDGKLIQEEIIKEGFGIISYVKKPNTTFFDELQKVELQAKSKKNGVWSIPDYVDENKHKLNRKDAAA</sequence>
<protein>
    <recommendedName>
        <fullName evidence="4">TNase-like domain-containing protein</fullName>
    </recommendedName>
</protein>
<name>A0A2C1LNH5_BACCE</name>
<keyword evidence="3" id="KW-0378">Hydrolase</keyword>
<dbReference type="PANTHER" id="PTHR12302">
    <property type="entry name" value="EBNA2 BINDING PROTEIN P100"/>
    <property type="match status" value="1"/>
</dbReference>
<dbReference type="Gene3D" id="2.40.50.90">
    <property type="match status" value="1"/>
</dbReference>
<feature type="domain" description="TNase-like" evidence="4">
    <location>
        <begin position="63"/>
        <end position="209"/>
    </location>
</feature>
<dbReference type="GO" id="GO:0004519">
    <property type="term" value="F:endonuclease activity"/>
    <property type="evidence" value="ECO:0007669"/>
    <property type="project" value="UniProtKB-KW"/>
</dbReference>
<dbReference type="AlphaFoldDB" id="A0A2C1LNH5"/>
<dbReference type="Pfam" id="PF00565">
    <property type="entry name" value="SNase"/>
    <property type="match status" value="1"/>
</dbReference>
<dbReference type="SMART" id="SM00318">
    <property type="entry name" value="SNc"/>
    <property type="match status" value="1"/>
</dbReference>
<evidence type="ECO:0000256" key="1">
    <source>
        <dbReference type="ARBA" id="ARBA00022722"/>
    </source>
</evidence>
<keyword evidence="2" id="KW-0255">Endonuclease</keyword>
<evidence type="ECO:0000259" key="4">
    <source>
        <dbReference type="PROSITE" id="PS50830"/>
    </source>
</evidence>
<proteinExistence type="predicted"/>
<gene>
    <name evidence="5" type="ORF">COD19_19365</name>
</gene>
<dbReference type="InterPro" id="IPR035437">
    <property type="entry name" value="SNase_OB-fold_sf"/>
</dbReference>
<dbReference type="PROSITE" id="PS50830">
    <property type="entry name" value="TNASE_3"/>
    <property type="match status" value="1"/>
</dbReference>